<keyword evidence="1" id="KW-0175">Coiled coil</keyword>
<comment type="caution">
    <text evidence="3">The sequence shown here is derived from an EMBL/GenBank/DDBJ whole genome shotgun (WGS) entry which is preliminary data.</text>
</comment>
<reference evidence="3 4" key="1">
    <citation type="journal article" date="2013" name="Proc. Natl. Acad. Sci. U.S.A.">
        <title>Genome of an arbuscular mycorrhizal fungus provides insight into the oldest plant symbiosis.</title>
        <authorList>
            <person name="Tisserant E."/>
            <person name="Malbreil M."/>
            <person name="Kuo A."/>
            <person name="Kohler A."/>
            <person name="Symeonidi A."/>
            <person name="Balestrini R."/>
            <person name="Charron P."/>
            <person name="Duensing N."/>
            <person name="Frei Dit Frey N."/>
            <person name="Gianinazzi-Pearson V."/>
            <person name="Gilbert L.B."/>
            <person name="Handa Y."/>
            <person name="Herr J.R."/>
            <person name="Hijri M."/>
            <person name="Koul R."/>
            <person name="Kawaguchi M."/>
            <person name="Krajinski F."/>
            <person name="Lammers P.J."/>
            <person name="Masclaux F.G."/>
            <person name="Murat C."/>
            <person name="Morin E."/>
            <person name="Ndikumana S."/>
            <person name="Pagni M."/>
            <person name="Petitpierre D."/>
            <person name="Requena N."/>
            <person name="Rosikiewicz P."/>
            <person name="Riley R."/>
            <person name="Saito K."/>
            <person name="San Clemente H."/>
            <person name="Shapiro H."/>
            <person name="van Tuinen D."/>
            <person name="Becard G."/>
            <person name="Bonfante P."/>
            <person name="Paszkowski U."/>
            <person name="Shachar-Hill Y.Y."/>
            <person name="Tuskan G.A."/>
            <person name="Young P.W."/>
            <person name="Sanders I.R."/>
            <person name="Henrissat B."/>
            <person name="Rensing S.A."/>
            <person name="Grigoriev I.V."/>
            <person name="Corradi N."/>
            <person name="Roux C."/>
            <person name="Martin F."/>
        </authorList>
    </citation>
    <scope>NUCLEOTIDE SEQUENCE [LARGE SCALE GENOMIC DNA]</scope>
    <source>
        <strain evidence="3 4">DAOM 197198</strain>
    </source>
</reference>
<feature type="region of interest" description="Disordered" evidence="2">
    <location>
        <begin position="220"/>
        <end position="239"/>
    </location>
</feature>
<keyword evidence="4" id="KW-1185">Reference proteome</keyword>
<evidence type="ECO:0008006" key="5">
    <source>
        <dbReference type="Google" id="ProtNLM"/>
    </source>
</evidence>
<evidence type="ECO:0000313" key="4">
    <source>
        <dbReference type="Proteomes" id="UP000018888"/>
    </source>
</evidence>
<sequence>MAFRRNHPRQRRTCEEYKAELEEENYHLCSELQAEVDSNCQNEKQIRELVRECVRCEQEIQTLNGEIERLENASKEEIVELKSEISSLKKQLYQGKKDIRDNEKHISSIEKRGNSPDLYNPNINLEMATITELANAIDGYLNNTTIGREILADQIKKATRQISQKENNLHQNLVREQRRRYDAEAEHDNEIIRRQNAEGVEQMVIADLYQLRTNARNQTRLAESGIDPNDNVAGPPTGRDNAIGHLRACMRGRTLKWFDDEITTKQNWEITNLIDNTGQANLVAVNGRTAVQIGANALNEAVGQPGNAIVKLRAVEDAWNEDWRIAGGHPTNAPVNAPNANAGNTIVVAGIRFGQAVWWLKTHFPTVEEELRDLMYGTIRKGDMTIDELYRKILRIGRRANYRPEELRRKFLDALPLLWLEKAEDIDEHLPLDELAKKLYEIELRRIARHKKDRLPDPLVSNRASRQIYEPSPVLAPQQQGISLEDMQKAIQNALAQQKTENQTLPRGPPSSLKTEEGLKNYYVSEYLKEIGLLSKEDLDSDYPVKTFQRPRTQRNNNSARFDRIEEGLEETRNNVNQLADLFQKKIFIQKCGICEEMGHSKGSCPKRPIAQSKLTRSYFTPLTPIVPPDSDGEKNGGGDYDEDDNRWIGYDPPLLSKLSPPIRKMCLSRKVQEEESKESDEWLSSLQYLNTIINDLTISKSFLDTASEFGGINDPAIKALRWKADKPSNFAIKGNSKNEKGIVNRSFTYKIITVGKYPDKKILQVTCAPNCYPIPDDYKIQTKWKRGNENKVIQCIITYQDNKPLYYIQYGENFSEQVFSKSSATNTAGLLHKKFTESNAKTSGILLFGLQLNKLKEYQETKSVKPHTKILKPVNEMTTSGLTKRATKISSKVSEQFSEIANNYYLSEDVPLLKSIEFSVKDKRYDIYYGKENQVLKHKKEVAIVRAMDKSRISRDGYRYLTAIEPNLPKENAISEQKVFINNLMEQNVKIKIINIEATAEVDPDEVPHIMDENIVETVINSVGKAGVRSIKEILIFLIPSLVRKNILNSSQPIISIRISGDGRNVGRKVKHVMITFAILNHKKVLFSLEYHYTLILYPGSKEYNTLDITTRLLREELWQLKNQGLTIGNVHWKFELYFSSDWKFLITCLGFNSPTSNYFCPWCLIKKNQHRDLDANWTISKNMNNLRNNYTFYSGHHKKPLFDMIEIENYLVDELHVMLRITDRLWNLVINEIIESGFFDIAREVIIKEMQRIGVRFQFWQERDSNKWSYTSLMEQEKLKVLLWHIWEFMEKHNKWGIKSFSCSLVEKKNHMQVSFFFRKTMKDGGKLVNSKAAIVEILEEENRSLYELSDNISFICDRPQKIRIINKKIKPNRVQI</sequence>
<feature type="region of interest" description="Disordered" evidence="2">
    <location>
        <begin position="622"/>
        <end position="644"/>
    </location>
</feature>
<evidence type="ECO:0000256" key="1">
    <source>
        <dbReference type="SAM" id="Coils"/>
    </source>
</evidence>
<name>A0A2P4PTH1_RHIID</name>
<accession>A0A2P4PTH1</accession>
<protein>
    <recommendedName>
        <fullName evidence="5">CCHC-type domain-containing protein</fullName>
    </recommendedName>
</protein>
<evidence type="ECO:0000256" key="2">
    <source>
        <dbReference type="SAM" id="MobiDB-lite"/>
    </source>
</evidence>
<evidence type="ECO:0000313" key="3">
    <source>
        <dbReference type="EMBL" id="POG68676.1"/>
    </source>
</evidence>
<dbReference type="PANTHER" id="PTHR31424">
    <property type="entry name" value="PROTEIN CBG23806"/>
    <property type="match status" value="1"/>
</dbReference>
<dbReference type="Proteomes" id="UP000018888">
    <property type="component" value="Unassembled WGS sequence"/>
</dbReference>
<proteinExistence type="predicted"/>
<dbReference type="VEuPathDB" id="FungiDB:RhiirFUN_001414"/>
<dbReference type="EMBL" id="AUPC02000149">
    <property type="protein sequence ID" value="POG68676.1"/>
    <property type="molecule type" value="Genomic_DNA"/>
</dbReference>
<feature type="coiled-coil region" evidence="1">
    <location>
        <begin position="46"/>
        <end position="91"/>
    </location>
</feature>
<gene>
    <name evidence="3" type="ORF">GLOIN_2v1778046</name>
</gene>
<organism evidence="3 4">
    <name type="scientific">Rhizophagus irregularis (strain DAOM 181602 / DAOM 197198 / MUCL 43194)</name>
    <name type="common">Arbuscular mycorrhizal fungus</name>
    <name type="synonym">Glomus intraradices</name>
    <dbReference type="NCBI Taxonomy" id="747089"/>
    <lineage>
        <taxon>Eukaryota</taxon>
        <taxon>Fungi</taxon>
        <taxon>Fungi incertae sedis</taxon>
        <taxon>Mucoromycota</taxon>
        <taxon>Glomeromycotina</taxon>
        <taxon>Glomeromycetes</taxon>
        <taxon>Glomerales</taxon>
        <taxon>Glomeraceae</taxon>
        <taxon>Rhizophagus</taxon>
    </lineage>
</organism>
<dbReference type="VEuPathDB" id="FungiDB:RhiirFUN_011871"/>
<dbReference type="PANTHER" id="PTHR31424:SF5">
    <property type="entry name" value="APPLE DOMAIN-CONTAINING PROTEIN"/>
    <property type="match status" value="1"/>
</dbReference>
<reference evidence="3 4" key="2">
    <citation type="journal article" date="2018" name="New Phytol.">
        <title>High intraspecific genome diversity in the model arbuscular mycorrhizal symbiont Rhizophagus irregularis.</title>
        <authorList>
            <person name="Chen E.C.H."/>
            <person name="Morin E."/>
            <person name="Beaudet D."/>
            <person name="Noel J."/>
            <person name="Yildirir G."/>
            <person name="Ndikumana S."/>
            <person name="Charron P."/>
            <person name="St-Onge C."/>
            <person name="Giorgi J."/>
            <person name="Kruger M."/>
            <person name="Marton T."/>
            <person name="Ropars J."/>
            <person name="Grigoriev I.V."/>
            <person name="Hainaut M."/>
            <person name="Henrissat B."/>
            <person name="Roux C."/>
            <person name="Martin F."/>
            <person name="Corradi N."/>
        </authorList>
    </citation>
    <scope>NUCLEOTIDE SEQUENCE [LARGE SCALE GENOMIC DNA]</scope>
    <source>
        <strain evidence="3 4">DAOM 197198</strain>
    </source>
</reference>
<feature type="region of interest" description="Disordered" evidence="2">
    <location>
        <begin position="497"/>
        <end position="516"/>
    </location>
</feature>